<evidence type="ECO:0000256" key="1">
    <source>
        <dbReference type="SAM" id="SignalP"/>
    </source>
</evidence>
<protein>
    <submittedName>
        <fullName evidence="2">Septum formation inhibitor Maf</fullName>
    </submittedName>
</protein>
<evidence type="ECO:0000313" key="3">
    <source>
        <dbReference type="Proteomes" id="UP000486602"/>
    </source>
</evidence>
<dbReference type="PROSITE" id="PS51257">
    <property type="entry name" value="PROKAR_LIPOPROTEIN"/>
    <property type="match status" value="1"/>
</dbReference>
<dbReference type="AlphaFoldDB" id="A0A7K3WLT4"/>
<keyword evidence="1" id="KW-0732">Signal</keyword>
<gene>
    <name evidence="2" type="ORF">G3O08_02995</name>
</gene>
<keyword evidence="3" id="KW-1185">Reference proteome</keyword>
<name>A0A7K3WLT4_9FLAO</name>
<reference evidence="2 3" key="1">
    <citation type="submission" date="2020-02" db="EMBL/GenBank/DDBJ databases">
        <title>Out from the shadows clarifying the taxonomy of the family Cryomorphaceae and related taxa by utilizing the GTDB taxonomic framework.</title>
        <authorList>
            <person name="Bowman J.P."/>
        </authorList>
    </citation>
    <scope>NUCLEOTIDE SEQUENCE [LARGE SCALE GENOMIC DNA]</scope>
    <source>
        <strain evidence="2 3">QSSC 1-22</strain>
    </source>
</reference>
<evidence type="ECO:0000313" key="2">
    <source>
        <dbReference type="EMBL" id="NEN22468.1"/>
    </source>
</evidence>
<accession>A0A7K3WLT4</accession>
<proteinExistence type="predicted"/>
<feature type="signal peptide" evidence="1">
    <location>
        <begin position="1"/>
        <end position="23"/>
    </location>
</feature>
<sequence length="318" mass="37234">MPQDIKKITFYIILLFTFSSCDAQVNTSPDDSFEQTHPEQFGDYWYAGKAELNHFDLTQIRYGEKRKGDAVLIYVTEDFLPEKQVKKEFGDEKGISVLKLNYMKKFITGIYDYSIMTSIFTPIEFRKYPQTLKLTFSSQDWCGQSFAQMNLRNGKLNYEQRSYFQAEGDVNEAIDATYVEEDVWTRIRLEPQMLPLGKIKMVPSQEYLRLNHKDLKAYDAQASLVLQVNDVKSEEPKEFYVYTIKYPELDRVLKISCQSLFPFKIISWEETNNFSNPAKALTTKAEARNTEMLPYWELNKNANQSLRDSLGLHYKITE</sequence>
<dbReference type="EMBL" id="JAAGVY010000003">
    <property type="protein sequence ID" value="NEN22468.1"/>
    <property type="molecule type" value="Genomic_DNA"/>
</dbReference>
<dbReference type="RefSeq" id="WP_163283195.1">
    <property type="nucleotide sequence ID" value="NZ_JAAGVY010000003.1"/>
</dbReference>
<organism evidence="2 3">
    <name type="scientific">Cryomorpha ignava</name>
    <dbReference type="NCBI Taxonomy" id="101383"/>
    <lineage>
        <taxon>Bacteria</taxon>
        <taxon>Pseudomonadati</taxon>
        <taxon>Bacteroidota</taxon>
        <taxon>Flavobacteriia</taxon>
        <taxon>Flavobacteriales</taxon>
        <taxon>Cryomorphaceae</taxon>
        <taxon>Cryomorpha</taxon>
    </lineage>
</organism>
<feature type="chain" id="PRO_5029751669" evidence="1">
    <location>
        <begin position="24"/>
        <end position="318"/>
    </location>
</feature>
<comment type="caution">
    <text evidence="2">The sequence shown here is derived from an EMBL/GenBank/DDBJ whole genome shotgun (WGS) entry which is preliminary data.</text>
</comment>
<dbReference type="Proteomes" id="UP000486602">
    <property type="component" value="Unassembled WGS sequence"/>
</dbReference>